<protein>
    <recommendedName>
        <fullName evidence="3">Alternate signal-mediated exported protein, CPF_0494 family</fullName>
    </recommendedName>
</protein>
<comment type="caution">
    <text evidence="1">The sequence shown here is derived from an EMBL/GenBank/DDBJ whole genome shotgun (WGS) entry which is preliminary data.</text>
</comment>
<gene>
    <name evidence="1" type="ORF">IAA28_07235</name>
</gene>
<proteinExistence type="predicted"/>
<evidence type="ECO:0008006" key="3">
    <source>
        <dbReference type="Google" id="ProtNLM"/>
    </source>
</evidence>
<dbReference type="AlphaFoldDB" id="A0A9D1W4I0"/>
<evidence type="ECO:0000313" key="1">
    <source>
        <dbReference type="EMBL" id="HIX52581.1"/>
    </source>
</evidence>
<organism evidence="1 2">
    <name type="scientific">Candidatus Lachnoclostridium stercoripullorum</name>
    <dbReference type="NCBI Taxonomy" id="2838635"/>
    <lineage>
        <taxon>Bacteria</taxon>
        <taxon>Bacillati</taxon>
        <taxon>Bacillota</taxon>
        <taxon>Clostridia</taxon>
        <taxon>Lachnospirales</taxon>
        <taxon>Lachnospiraceae</taxon>
    </lineage>
</organism>
<reference evidence="1" key="2">
    <citation type="submission" date="2021-04" db="EMBL/GenBank/DDBJ databases">
        <authorList>
            <person name="Gilroy R."/>
        </authorList>
    </citation>
    <scope>NUCLEOTIDE SEQUENCE</scope>
    <source>
        <strain evidence="1">ChiGjej4B4-12881</strain>
    </source>
</reference>
<name>A0A9D1W4I0_9FIRM</name>
<evidence type="ECO:0000313" key="2">
    <source>
        <dbReference type="Proteomes" id="UP000886780"/>
    </source>
</evidence>
<dbReference type="EMBL" id="DXEU01000127">
    <property type="protein sequence ID" value="HIX52581.1"/>
    <property type="molecule type" value="Genomic_DNA"/>
</dbReference>
<reference evidence="1" key="1">
    <citation type="journal article" date="2021" name="PeerJ">
        <title>Extensive microbial diversity within the chicken gut microbiome revealed by metagenomics and culture.</title>
        <authorList>
            <person name="Gilroy R."/>
            <person name="Ravi A."/>
            <person name="Getino M."/>
            <person name="Pursley I."/>
            <person name="Horton D.L."/>
            <person name="Alikhan N.F."/>
            <person name="Baker D."/>
            <person name="Gharbi K."/>
            <person name="Hall N."/>
            <person name="Watson M."/>
            <person name="Adriaenssens E.M."/>
            <person name="Foster-Nyarko E."/>
            <person name="Jarju S."/>
            <person name="Secka A."/>
            <person name="Antonio M."/>
            <person name="Oren A."/>
            <person name="Chaudhuri R.R."/>
            <person name="La Ragione R."/>
            <person name="Hildebrand F."/>
            <person name="Pallen M.J."/>
        </authorList>
    </citation>
    <scope>NUCLEOTIDE SEQUENCE</scope>
    <source>
        <strain evidence="1">ChiGjej4B4-12881</strain>
    </source>
</reference>
<accession>A0A9D1W4I0</accession>
<sequence>MERTLKRAMAAGILGLASVLGFGTTCAYFTYVREVRNRFTVGHNEITITEEYDPPDEIVPGEDTAFAKRVQVENTGTVPCYVRVRLEYSDSGMKEFCTNVLGEHRAPADQWGDRIGEFSGGRWVFGEDGYYYYRDALEPGERTSLLLEKVEISVPEGEEERIREFEILVYGESVQTLINQRGPDGQQTAVVAEDYREAWDQILHENIRGGGEA</sequence>
<dbReference type="Proteomes" id="UP000886780">
    <property type="component" value="Unassembled WGS sequence"/>
</dbReference>